<evidence type="ECO:0000256" key="6">
    <source>
        <dbReference type="ARBA" id="ARBA00025799"/>
    </source>
</evidence>
<gene>
    <name evidence="8" type="ORF">C2S53_000941</name>
</gene>
<feature type="transmembrane region" description="Helical" evidence="7">
    <location>
        <begin position="12"/>
        <end position="31"/>
    </location>
</feature>
<dbReference type="EMBL" id="SDAM02000043">
    <property type="protein sequence ID" value="KAH6834856.1"/>
    <property type="molecule type" value="Genomic_DNA"/>
</dbReference>
<evidence type="ECO:0000256" key="4">
    <source>
        <dbReference type="ARBA" id="ARBA00023034"/>
    </source>
</evidence>
<sequence length="399" mass="46315">MPYELSEQKKIGLGLIGFGIFFTFLAVLLFFDRGLLALGNIFWLTGVAILLGWRSTLQLFTDRRNYKGSVPFLLGIFFIFVRWPVVGILVEIYGCIVLFGGFWPSIKAFLYQIPVFGWILQYPILVYRRIPKVRYIVIYRSISYHSMYQSGGIYHHIDMYHYTDMYRHIGTCRSGVYYDMSVLYNMPKCRYVYVKFGTGSRSYLYSADSSSSSILSGATSQPAFMEEAFTQRVDEMRAQIRDEIRTEIRDEVRTEMQQLQSQTEARMQARMRAQMEAQWAQMFARFGQPPHYNVHSNCINEDFFAINRVHVLLALPRPLKAPEGVNCVVIVHQALRAKLSRVRRTESSKIDQRLDLWVLTQSSLLAVANIRPSRSYRSPLSMILVHEVVSFDLTTIELR</sequence>
<keyword evidence="3 7" id="KW-1133">Transmembrane helix</keyword>
<evidence type="ECO:0000256" key="3">
    <source>
        <dbReference type="ARBA" id="ARBA00022989"/>
    </source>
</evidence>
<evidence type="ECO:0000256" key="2">
    <source>
        <dbReference type="ARBA" id="ARBA00022692"/>
    </source>
</evidence>
<keyword evidence="4" id="KW-0333">Golgi apparatus</keyword>
<comment type="caution">
    <text evidence="8">The sequence shown here is derived from an EMBL/GenBank/DDBJ whole genome shotgun (WGS) entry which is preliminary data.</text>
</comment>
<keyword evidence="2 7" id="KW-0812">Transmembrane</keyword>
<dbReference type="GO" id="GO:0042147">
    <property type="term" value="P:retrograde transport, endosome to Golgi"/>
    <property type="evidence" value="ECO:0007669"/>
    <property type="project" value="InterPro"/>
</dbReference>
<protein>
    <submittedName>
        <fullName evidence="8">Got1/Sft2-like vescicle transport protein family</fullName>
    </submittedName>
</protein>
<dbReference type="PANTHER" id="PTHR21493:SF246">
    <property type="entry name" value="GOT1_SFT2-LIKE VESCICLE TRANSPORT PROTEIN FAMILY"/>
    <property type="match status" value="1"/>
</dbReference>
<comment type="similarity">
    <text evidence="6">Belongs to the GOT1 family.</text>
</comment>
<dbReference type="PANTHER" id="PTHR21493">
    <property type="entry name" value="CGI-141-RELATED/LIPASE CONTAINING PROTEIN"/>
    <property type="match status" value="1"/>
</dbReference>
<name>A0AAD4JJC6_PERFH</name>
<dbReference type="InterPro" id="IPR045176">
    <property type="entry name" value="Got1"/>
</dbReference>
<feature type="transmembrane region" description="Helical" evidence="7">
    <location>
        <begin position="72"/>
        <end position="103"/>
    </location>
</feature>
<comment type="subcellular location">
    <subcellularLocation>
        <location evidence="1">Golgi apparatus membrane</location>
        <topology evidence="1">Multi-pass membrane protein</topology>
    </subcellularLocation>
</comment>
<keyword evidence="9" id="KW-1185">Reference proteome</keyword>
<dbReference type="AlphaFoldDB" id="A0AAD4JJC6"/>
<organism evidence="8 9">
    <name type="scientific">Perilla frutescens var. hirtella</name>
    <name type="common">Perilla citriodora</name>
    <name type="synonym">Perilla setoyensis</name>
    <dbReference type="NCBI Taxonomy" id="608512"/>
    <lineage>
        <taxon>Eukaryota</taxon>
        <taxon>Viridiplantae</taxon>
        <taxon>Streptophyta</taxon>
        <taxon>Embryophyta</taxon>
        <taxon>Tracheophyta</taxon>
        <taxon>Spermatophyta</taxon>
        <taxon>Magnoliopsida</taxon>
        <taxon>eudicotyledons</taxon>
        <taxon>Gunneridae</taxon>
        <taxon>Pentapetalae</taxon>
        <taxon>asterids</taxon>
        <taxon>lamiids</taxon>
        <taxon>Lamiales</taxon>
        <taxon>Lamiaceae</taxon>
        <taxon>Nepetoideae</taxon>
        <taxon>Elsholtzieae</taxon>
        <taxon>Perilla</taxon>
    </lineage>
</organism>
<feature type="transmembrane region" description="Helical" evidence="7">
    <location>
        <begin position="109"/>
        <end position="127"/>
    </location>
</feature>
<evidence type="ECO:0000313" key="8">
    <source>
        <dbReference type="EMBL" id="KAH6834856.1"/>
    </source>
</evidence>
<dbReference type="GO" id="GO:0006888">
    <property type="term" value="P:endoplasmic reticulum to Golgi vesicle-mediated transport"/>
    <property type="evidence" value="ECO:0007669"/>
    <property type="project" value="InterPro"/>
</dbReference>
<evidence type="ECO:0000256" key="7">
    <source>
        <dbReference type="SAM" id="Phobius"/>
    </source>
</evidence>
<evidence type="ECO:0000313" key="9">
    <source>
        <dbReference type="Proteomes" id="UP001190926"/>
    </source>
</evidence>
<reference evidence="8 9" key="1">
    <citation type="journal article" date="2021" name="Nat. Commun.">
        <title>Incipient diploidization of the medicinal plant Perilla within 10,000 years.</title>
        <authorList>
            <person name="Zhang Y."/>
            <person name="Shen Q."/>
            <person name="Leng L."/>
            <person name="Zhang D."/>
            <person name="Chen S."/>
            <person name="Shi Y."/>
            <person name="Ning Z."/>
            <person name="Chen S."/>
        </authorList>
    </citation>
    <scope>NUCLEOTIDE SEQUENCE [LARGE SCALE GENOMIC DNA]</scope>
    <source>
        <strain evidence="9">cv. PC099</strain>
    </source>
</reference>
<dbReference type="Proteomes" id="UP001190926">
    <property type="component" value="Unassembled WGS sequence"/>
</dbReference>
<dbReference type="GO" id="GO:0000139">
    <property type="term" value="C:Golgi membrane"/>
    <property type="evidence" value="ECO:0007669"/>
    <property type="project" value="UniProtKB-SubCell"/>
</dbReference>
<keyword evidence="5 7" id="KW-0472">Membrane</keyword>
<proteinExistence type="inferred from homology"/>
<dbReference type="InterPro" id="IPR007305">
    <property type="entry name" value="Vesicle_transpt_Got1/SFT2"/>
</dbReference>
<evidence type="ECO:0000256" key="1">
    <source>
        <dbReference type="ARBA" id="ARBA00004653"/>
    </source>
</evidence>
<dbReference type="GO" id="GO:0005829">
    <property type="term" value="C:cytosol"/>
    <property type="evidence" value="ECO:0007669"/>
    <property type="project" value="GOC"/>
</dbReference>
<accession>A0AAD4JJC6</accession>
<feature type="transmembrane region" description="Helical" evidence="7">
    <location>
        <begin position="37"/>
        <end position="60"/>
    </location>
</feature>
<dbReference type="Pfam" id="PF04178">
    <property type="entry name" value="Got1"/>
    <property type="match status" value="1"/>
</dbReference>
<evidence type="ECO:0000256" key="5">
    <source>
        <dbReference type="ARBA" id="ARBA00023136"/>
    </source>
</evidence>